<dbReference type="PROSITE" id="PS50048">
    <property type="entry name" value="ZN2_CY6_FUNGAL_2"/>
    <property type="match status" value="1"/>
</dbReference>
<dbReference type="SMART" id="SM00066">
    <property type="entry name" value="GAL4"/>
    <property type="match status" value="1"/>
</dbReference>
<dbReference type="InterPro" id="IPR050675">
    <property type="entry name" value="OAF3"/>
</dbReference>
<accession>A0A2V1DX95</accession>
<dbReference type="OrthoDB" id="2328572at2759"/>
<gene>
    <name evidence="8" type="ORF">DM02DRAFT_626537</name>
</gene>
<evidence type="ECO:0000256" key="1">
    <source>
        <dbReference type="ARBA" id="ARBA00022723"/>
    </source>
</evidence>
<reference evidence="8 9" key="1">
    <citation type="journal article" date="2018" name="Sci. Rep.">
        <title>Comparative genomics provides insights into the lifestyle and reveals functional heterogeneity of dark septate endophytic fungi.</title>
        <authorList>
            <person name="Knapp D.G."/>
            <person name="Nemeth J.B."/>
            <person name="Barry K."/>
            <person name="Hainaut M."/>
            <person name="Henrissat B."/>
            <person name="Johnson J."/>
            <person name="Kuo A."/>
            <person name="Lim J.H.P."/>
            <person name="Lipzen A."/>
            <person name="Nolan M."/>
            <person name="Ohm R.A."/>
            <person name="Tamas L."/>
            <person name="Grigoriev I.V."/>
            <person name="Spatafora J.W."/>
            <person name="Nagy L.G."/>
            <person name="Kovacs G.M."/>
        </authorList>
    </citation>
    <scope>NUCLEOTIDE SEQUENCE [LARGE SCALE GENOMIC DNA]</scope>
    <source>
        <strain evidence="8 9">DSE2036</strain>
    </source>
</reference>
<proteinExistence type="predicted"/>
<dbReference type="PANTHER" id="PTHR31069:SF31">
    <property type="entry name" value="MONODICTYPHENONE CLUSTER TRANSCRIPTION FACTOR-RELATED"/>
    <property type="match status" value="1"/>
</dbReference>
<evidence type="ECO:0000256" key="4">
    <source>
        <dbReference type="ARBA" id="ARBA00023163"/>
    </source>
</evidence>
<evidence type="ECO:0000256" key="2">
    <source>
        <dbReference type="ARBA" id="ARBA00023015"/>
    </source>
</evidence>
<dbReference type="Pfam" id="PF00172">
    <property type="entry name" value="Zn_clus"/>
    <property type="match status" value="1"/>
</dbReference>
<feature type="domain" description="Zn(2)-C6 fungal-type" evidence="7">
    <location>
        <begin position="24"/>
        <end position="54"/>
    </location>
</feature>
<keyword evidence="9" id="KW-1185">Reference proteome</keyword>
<dbReference type="AlphaFoldDB" id="A0A2V1DX95"/>
<evidence type="ECO:0000259" key="7">
    <source>
        <dbReference type="PROSITE" id="PS50048"/>
    </source>
</evidence>
<keyword evidence="4" id="KW-0804">Transcription</keyword>
<evidence type="ECO:0000313" key="8">
    <source>
        <dbReference type="EMBL" id="PVI02646.1"/>
    </source>
</evidence>
<dbReference type="GO" id="GO:0003677">
    <property type="term" value="F:DNA binding"/>
    <property type="evidence" value="ECO:0007669"/>
    <property type="project" value="UniProtKB-KW"/>
</dbReference>
<dbReference type="InterPro" id="IPR001138">
    <property type="entry name" value="Zn2Cys6_DnaBD"/>
</dbReference>
<keyword evidence="1" id="KW-0479">Metal-binding</keyword>
<dbReference type="InterPro" id="IPR036864">
    <property type="entry name" value="Zn2-C6_fun-type_DNA-bd_sf"/>
</dbReference>
<dbReference type="GO" id="GO:0000981">
    <property type="term" value="F:DNA-binding transcription factor activity, RNA polymerase II-specific"/>
    <property type="evidence" value="ECO:0007669"/>
    <property type="project" value="InterPro"/>
</dbReference>
<feature type="compositionally biased region" description="Basic and acidic residues" evidence="6">
    <location>
        <begin position="93"/>
        <end position="107"/>
    </location>
</feature>
<feature type="region of interest" description="Disordered" evidence="6">
    <location>
        <begin position="306"/>
        <end position="346"/>
    </location>
</feature>
<evidence type="ECO:0000313" key="9">
    <source>
        <dbReference type="Proteomes" id="UP000244855"/>
    </source>
</evidence>
<sequence>MNADKRITGHSSTHQRKPARLRAACNQCNFAKVKCSGEKTGCSRCISIQAECIYTESRVGRVQGTRKKKKQTEQSHSHSSACLHSQANSIHVGGDEDGRPKTSDRADPAVNIASPIQRHAISAAIHPTIEEWPLEEWTWENDNLLTLEDTVLSMNEIHVPRTISSVSSTMNDSDMFLCDSLSSCTSLPSTNSNPMDSTKNPKPLESIPTSNGGLVNPTCSTHPAISTPAPAAHSMTYDAVSSEKLRANARLESKCILALTNMATTLERYLLDGLAVLDLIISTSRSMAQGLRKIMAYHLLETAARGASAPTQHDKDKKQSSGSTSSASSRTGVPADDADDAEFSGPQFGNFGTWSVLNDEEQWSWRMYAISKECKNIEEMVAQLSVLASIGPKGATGPPLSLEAAPLPLDARSLFTGLLKKLRDLGERASSGGTVP</sequence>
<keyword evidence="3" id="KW-0238">DNA-binding</keyword>
<keyword evidence="5" id="KW-0539">Nucleus</keyword>
<name>A0A2V1DX95_9PLEO</name>
<evidence type="ECO:0000256" key="5">
    <source>
        <dbReference type="ARBA" id="ARBA00023242"/>
    </source>
</evidence>
<dbReference type="CDD" id="cd00067">
    <property type="entry name" value="GAL4"/>
    <property type="match status" value="1"/>
</dbReference>
<keyword evidence="2" id="KW-0805">Transcription regulation</keyword>
<dbReference type="Proteomes" id="UP000244855">
    <property type="component" value="Unassembled WGS sequence"/>
</dbReference>
<dbReference type="STRING" id="97972.A0A2V1DX95"/>
<protein>
    <recommendedName>
        <fullName evidence="7">Zn(2)-C6 fungal-type domain-containing protein</fullName>
    </recommendedName>
</protein>
<feature type="compositionally biased region" description="Low complexity" evidence="6">
    <location>
        <begin position="320"/>
        <end position="329"/>
    </location>
</feature>
<evidence type="ECO:0000256" key="6">
    <source>
        <dbReference type="SAM" id="MobiDB-lite"/>
    </source>
</evidence>
<organism evidence="8 9">
    <name type="scientific">Periconia macrospinosa</name>
    <dbReference type="NCBI Taxonomy" id="97972"/>
    <lineage>
        <taxon>Eukaryota</taxon>
        <taxon>Fungi</taxon>
        <taxon>Dikarya</taxon>
        <taxon>Ascomycota</taxon>
        <taxon>Pezizomycotina</taxon>
        <taxon>Dothideomycetes</taxon>
        <taxon>Pleosporomycetidae</taxon>
        <taxon>Pleosporales</taxon>
        <taxon>Massarineae</taxon>
        <taxon>Periconiaceae</taxon>
        <taxon>Periconia</taxon>
    </lineage>
</organism>
<dbReference type="GO" id="GO:0008270">
    <property type="term" value="F:zinc ion binding"/>
    <property type="evidence" value="ECO:0007669"/>
    <property type="project" value="InterPro"/>
</dbReference>
<feature type="compositionally biased region" description="Polar residues" evidence="6">
    <location>
        <begin position="77"/>
        <end position="89"/>
    </location>
</feature>
<evidence type="ECO:0000256" key="3">
    <source>
        <dbReference type="ARBA" id="ARBA00023125"/>
    </source>
</evidence>
<feature type="region of interest" description="Disordered" evidence="6">
    <location>
        <begin position="61"/>
        <end position="107"/>
    </location>
</feature>
<dbReference type="SUPFAM" id="SSF57701">
    <property type="entry name" value="Zn2/Cys6 DNA-binding domain"/>
    <property type="match status" value="1"/>
</dbReference>
<dbReference type="PANTHER" id="PTHR31069">
    <property type="entry name" value="OLEATE-ACTIVATED TRANSCRIPTION FACTOR 1-RELATED"/>
    <property type="match status" value="1"/>
</dbReference>
<dbReference type="EMBL" id="KZ805340">
    <property type="protein sequence ID" value="PVI02646.1"/>
    <property type="molecule type" value="Genomic_DNA"/>
</dbReference>
<dbReference type="Gene3D" id="4.10.240.10">
    <property type="entry name" value="Zn(2)-C6 fungal-type DNA-binding domain"/>
    <property type="match status" value="1"/>
</dbReference>